<feature type="binding site" evidence="2">
    <location>
        <position position="182"/>
    </location>
    <ligand>
        <name>S-adenosyl-L-methionine</name>
        <dbReference type="ChEBI" id="CHEBI:59789"/>
    </ligand>
</feature>
<dbReference type="EMBL" id="AQHF01000020">
    <property type="protein sequence ID" value="MBE0346036.1"/>
    <property type="molecule type" value="Genomic_DNA"/>
</dbReference>
<feature type="binding site" evidence="2">
    <location>
        <begin position="95"/>
        <end position="96"/>
    </location>
    <ligand>
        <name>S-adenosyl-L-methionine</name>
        <dbReference type="ChEBI" id="CHEBI:59789"/>
    </ligand>
</feature>
<dbReference type="RefSeq" id="WP_147390185.1">
    <property type="nucleotide sequence ID" value="NZ_AQHF01000020.1"/>
</dbReference>
<feature type="binding site" evidence="1">
    <location>
        <position position="10"/>
    </location>
    <ligand>
        <name>Zn(2+)</name>
        <dbReference type="ChEBI" id="CHEBI:29105"/>
    </ligand>
</feature>
<protein>
    <submittedName>
        <fullName evidence="5">23S rRNA (Guanine745-N1)-methyltransferase</fullName>
    </submittedName>
</protein>
<dbReference type="InterPro" id="IPR052939">
    <property type="entry name" value="23S_rRNA_MeTrnsfrase_RlmA"/>
</dbReference>
<comment type="caution">
    <text evidence="5">The sequence shown here is derived from an EMBL/GenBank/DDBJ whole genome shotgun (WGS) entry which is preliminary data.</text>
</comment>
<evidence type="ECO:0000259" key="3">
    <source>
        <dbReference type="Pfam" id="PF13649"/>
    </source>
</evidence>
<dbReference type="PIRSF" id="PIRSF018249">
    <property type="entry name" value="MyrA_prd"/>
    <property type="match status" value="1"/>
</dbReference>
<evidence type="ECO:0000259" key="4">
    <source>
        <dbReference type="Pfam" id="PF21302"/>
    </source>
</evidence>
<dbReference type="AlphaFoldDB" id="A0A8I0T361"/>
<dbReference type="Gene3D" id="3.40.50.150">
    <property type="entry name" value="Vaccinia Virus protein VP39"/>
    <property type="match status" value="1"/>
</dbReference>
<keyword evidence="5" id="KW-0489">Methyltransferase</keyword>
<keyword evidence="6" id="KW-1185">Reference proteome</keyword>
<evidence type="ECO:0000256" key="2">
    <source>
        <dbReference type="PIRSR" id="PIRSR018249-2"/>
    </source>
</evidence>
<dbReference type="SUPFAM" id="SSF53335">
    <property type="entry name" value="S-adenosyl-L-methionine-dependent methyltransferases"/>
    <property type="match status" value="1"/>
</dbReference>
<gene>
    <name evidence="5" type="primary">rlmA1</name>
    <name evidence="5" type="ORF">PPEP_a1048</name>
</gene>
<keyword evidence="1" id="KW-0862">Zinc</keyword>
<dbReference type="InterPro" id="IPR029063">
    <property type="entry name" value="SAM-dependent_MTases_sf"/>
</dbReference>
<dbReference type="Proteomes" id="UP000660708">
    <property type="component" value="Unassembled WGS sequence"/>
</dbReference>
<keyword evidence="5" id="KW-0808">Transferase</keyword>
<feature type="binding site" evidence="1">
    <location>
        <position position="23"/>
    </location>
    <ligand>
        <name>Zn(2+)</name>
        <dbReference type="ChEBI" id="CHEBI:29105"/>
    </ligand>
</feature>
<evidence type="ECO:0000313" key="6">
    <source>
        <dbReference type="Proteomes" id="UP000660708"/>
    </source>
</evidence>
<dbReference type="InterPro" id="IPR041698">
    <property type="entry name" value="Methyltransf_25"/>
</dbReference>
<dbReference type="InterPro" id="IPR048647">
    <property type="entry name" value="RlmA_N"/>
</dbReference>
<feature type="domain" description="Methyltransferase" evidence="3">
    <location>
        <begin position="88"/>
        <end position="159"/>
    </location>
</feature>
<reference evidence="5 6" key="1">
    <citation type="submission" date="2015-06" db="EMBL/GenBank/DDBJ databases">
        <title>Genome sequence of Pseudoalteromonas peptidolytica.</title>
        <authorList>
            <person name="Xie B.-B."/>
            <person name="Rong J.-C."/>
            <person name="Qin Q.-L."/>
            <person name="Zhang Y.-Z."/>
        </authorList>
    </citation>
    <scope>NUCLEOTIDE SEQUENCE [LARGE SCALE GENOMIC DNA]</scope>
    <source>
        <strain evidence="5 6">F12-50-A1</strain>
    </source>
</reference>
<dbReference type="GO" id="GO:0008168">
    <property type="term" value="F:methyltransferase activity"/>
    <property type="evidence" value="ECO:0007669"/>
    <property type="project" value="UniProtKB-KW"/>
</dbReference>
<dbReference type="PANTHER" id="PTHR43460">
    <property type="entry name" value="METHYLTRANSFERASE"/>
    <property type="match status" value="1"/>
</dbReference>
<dbReference type="GO" id="GO:0046872">
    <property type="term" value="F:metal ion binding"/>
    <property type="evidence" value="ECO:0007669"/>
    <property type="project" value="UniProtKB-KW"/>
</dbReference>
<feature type="binding site" evidence="1">
    <location>
        <position position="7"/>
    </location>
    <ligand>
        <name>Zn(2+)</name>
        <dbReference type="ChEBI" id="CHEBI:29105"/>
    </ligand>
</feature>
<dbReference type="InterPro" id="IPR016718">
    <property type="entry name" value="rRNA_m1G-MeTrfase_A_prd"/>
</dbReference>
<keyword evidence="1" id="KW-0479">Metal-binding</keyword>
<organism evidence="5 6">
    <name type="scientific">Pseudoalteromonas peptidolytica F12-50-A1</name>
    <dbReference type="NCBI Taxonomy" id="1315280"/>
    <lineage>
        <taxon>Bacteria</taxon>
        <taxon>Pseudomonadati</taxon>
        <taxon>Pseudomonadota</taxon>
        <taxon>Gammaproteobacteria</taxon>
        <taxon>Alteromonadales</taxon>
        <taxon>Pseudoalteromonadaceae</taxon>
        <taxon>Pseudoalteromonas</taxon>
    </lineage>
</organism>
<dbReference type="Pfam" id="PF13649">
    <property type="entry name" value="Methyltransf_25"/>
    <property type="match status" value="1"/>
</dbReference>
<dbReference type="GO" id="GO:0032259">
    <property type="term" value="P:methylation"/>
    <property type="evidence" value="ECO:0007669"/>
    <property type="project" value="UniProtKB-KW"/>
</dbReference>
<evidence type="ECO:0000256" key="1">
    <source>
        <dbReference type="PIRSR" id="PIRSR018249-1"/>
    </source>
</evidence>
<feature type="domain" description="23S rRNA (guanine(745)-N(1))-methyltransferase N-terminal" evidence="4">
    <location>
        <begin position="5"/>
        <end position="48"/>
    </location>
</feature>
<keyword evidence="2" id="KW-0949">S-adenosyl-L-methionine</keyword>
<evidence type="ECO:0000313" key="5">
    <source>
        <dbReference type="EMBL" id="MBE0346036.1"/>
    </source>
</evidence>
<feature type="binding site" evidence="2">
    <location>
        <position position="69"/>
    </location>
    <ligand>
        <name>S-adenosyl-L-methionine</name>
        <dbReference type="ChEBI" id="CHEBI:59789"/>
    </ligand>
</feature>
<dbReference type="CDD" id="cd02440">
    <property type="entry name" value="AdoMet_MTases"/>
    <property type="match status" value="1"/>
</dbReference>
<name>A0A8I0T361_9GAMM</name>
<feature type="binding site" evidence="1">
    <location>
        <position position="27"/>
    </location>
    <ligand>
        <name>Zn(2+)</name>
        <dbReference type="ChEBI" id="CHEBI:29105"/>
    </ligand>
</feature>
<accession>A0A8I0T361</accession>
<dbReference type="NCBIfam" id="NF008300">
    <property type="entry name" value="PRK11088.1"/>
    <property type="match status" value="1"/>
</dbReference>
<sequence>MISHYRCPLCKLPLFRGGASYTCDQNHQFDIAKEGYVNLLPVQNKKSKQPGDNQEMVAARRAFFETHHYEFLRDNLASLVAQKTPEKVLDLGCGEGFYTREIASHCPNATVYGVDIAKPAIRYAAKRYAQVAFSVASVKEAPFEDKFADVIVSIFAPIFDQELARLCKSKGSLFVISPAEHHLFELKSLIYDDVKLHKAPDTPAGFTLVDRTKLQQTHTMDFTCVQHLIMMTPFAWKFKQQHLDRLQKMDKVEVTLSFFINEYQRNE</sequence>
<dbReference type="Pfam" id="PF21302">
    <property type="entry name" value="Zn_ribbon_RlmA"/>
    <property type="match status" value="1"/>
</dbReference>
<dbReference type="PANTHER" id="PTHR43460:SF1">
    <property type="entry name" value="METHYLTRANSFERASE TYPE 11 DOMAIN-CONTAINING PROTEIN"/>
    <property type="match status" value="1"/>
</dbReference>
<proteinExistence type="predicted"/>